<sequence length="108" mass="12291">MEAPVAGIDVSKDKLVVYFQGKFYEFTNDRQGFERVKQVLQKGCKVGIESNGVYHINLAKYLGKEYDVRVINLLVLKKFKDFRGKKSDKNDAKKLAELVANMGSELTK</sequence>
<proteinExistence type="predicted"/>
<organism evidence="2 3">
    <name type="scientific">Saccharolobus islandicus (strain Y.N.15.51 / Yellowstone #2)</name>
    <name type="common">Sulfolobus islandicus</name>
    <dbReference type="NCBI Taxonomy" id="419942"/>
    <lineage>
        <taxon>Archaea</taxon>
        <taxon>Thermoproteota</taxon>
        <taxon>Thermoprotei</taxon>
        <taxon>Sulfolobales</taxon>
        <taxon>Sulfolobaceae</taxon>
        <taxon>Saccharolobus</taxon>
    </lineage>
</organism>
<dbReference type="HOGENOM" id="CLU_166569_0_0_2"/>
<dbReference type="PANTHER" id="PTHR33055">
    <property type="entry name" value="TRANSPOSASE FOR INSERTION SEQUENCE ELEMENT IS1111A"/>
    <property type="match status" value="1"/>
</dbReference>
<dbReference type="GO" id="GO:0006313">
    <property type="term" value="P:DNA transposition"/>
    <property type="evidence" value="ECO:0007669"/>
    <property type="project" value="InterPro"/>
</dbReference>
<name>C3NLJ7_SACI1</name>
<dbReference type="InterPro" id="IPR047650">
    <property type="entry name" value="Transpos_IS110"/>
</dbReference>
<dbReference type="PANTHER" id="PTHR33055:SF13">
    <property type="entry name" value="TRANSPOSASE"/>
    <property type="match status" value="1"/>
</dbReference>
<dbReference type="Pfam" id="PF01548">
    <property type="entry name" value="DEDD_Tnp_IS110"/>
    <property type="match status" value="1"/>
</dbReference>
<evidence type="ECO:0000313" key="3">
    <source>
        <dbReference type="Proteomes" id="UP000006818"/>
    </source>
</evidence>
<dbReference type="Proteomes" id="UP000006818">
    <property type="component" value="Chromosome"/>
</dbReference>
<evidence type="ECO:0000259" key="1">
    <source>
        <dbReference type="Pfam" id="PF01548"/>
    </source>
</evidence>
<dbReference type="KEGG" id="sin:YN1551_2625"/>
<evidence type="ECO:0000313" key="2">
    <source>
        <dbReference type="EMBL" id="ACP49550.1"/>
    </source>
</evidence>
<protein>
    <submittedName>
        <fullName evidence="2">Transposase ISC1190</fullName>
    </submittedName>
</protein>
<dbReference type="AlphaFoldDB" id="C3NLJ7"/>
<dbReference type="InterPro" id="IPR002525">
    <property type="entry name" value="Transp_IS110-like_N"/>
</dbReference>
<dbReference type="GO" id="GO:0004803">
    <property type="term" value="F:transposase activity"/>
    <property type="evidence" value="ECO:0007669"/>
    <property type="project" value="InterPro"/>
</dbReference>
<reference evidence="2 3" key="1">
    <citation type="journal article" date="2009" name="Proc. Natl. Acad. Sci. U.S.A.">
        <title>Biogeography of the Sulfolobus islandicus pan-genome.</title>
        <authorList>
            <person name="Reno M.L."/>
            <person name="Held N.L."/>
            <person name="Fields C.J."/>
            <person name="Burke P.V."/>
            <person name="Whitaker R.J."/>
        </authorList>
    </citation>
    <scope>NUCLEOTIDE SEQUENCE [LARGE SCALE GENOMIC DNA]</scope>
    <source>
        <strain evidence="3">Y.N.15.51 / Yellowstone #2</strain>
    </source>
</reference>
<gene>
    <name evidence="2" type="ordered locus">YN1551_2625</name>
</gene>
<dbReference type="EMBL" id="CP001404">
    <property type="protein sequence ID" value="ACP49550.1"/>
    <property type="molecule type" value="Genomic_DNA"/>
</dbReference>
<feature type="domain" description="Transposase IS110-like N-terminal" evidence="1">
    <location>
        <begin position="6"/>
        <end position="105"/>
    </location>
</feature>
<accession>C3NLJ7</accession>
<dbReference type="GO" id="GO:0003677">
    <property type="term" value="F:DNA binding"/>
    <property type="evidence" value="ECO:0007669"/>
    <property type="project" value="InterPro"/>
</dbReference>